<accession>G0UCP0</accession>
<sequence>MLRRTPNVARAAVSAFLREPSERKTFAETLAECEANGTDMASSLTSDFALLQAKLFKYRVVRLHDELCYIKNNPVASLPSLPTFVLHVILLSSLYILSFCAGRFSFTPLLTPPVCDAEPGSDSAKTMSAS</sequence>
<organism evidence="2">
    <name type="scientific">Trypanosoma vivax (strain Y486)</name>
    <dbReference type="NCBI Taxonomy" id="1055687"/>
    <lineage>
        <taxon>Eukaryota</taxon>
        <taxon>Discoba</taxon>
        <taxon>Euglenozoa</taxon>
        <taxon>Kinetoplastea</taxon>
        <taxon>Metakinetoplastina</taxon>
        <taxon>Trypanosomatida</taxon>
        <taxon>Trypanosomatidae</taxon>
        <taxon>Trypanosoma</taxon>
        <taxon>Duttonella</taxon>
    </lineage>
</organism>
<dbReference type="OMA" id="MCIGRGS"/>
<dbReference type="VEuPathDB" id="TriTrypDB:TvY486_1110840"/>
<evidence type="ECO:0000313" key="2">
    <source>
        <dbReference type="EMBL" id="CCC53600.1"/>
    </source>
</evidence>
<evidence type="ECO:0000256" key="1">
    <source>
        <dbReference type="SAM" id="Phobius"/>
    </source>
</evidence>
<dbReference type="AlphaFoldDB" id="G0UCP0"/>
<reference evidence="2" key="1">
    <citation type="journal article" date="2012" name="Proc. Natl. Acad. Sci. U.S.A.">
        <title>Antigenic diversity is generated by distinct evolutionary mechanisms in African trypanosome species.</title>
        <authorList>
            <person name="Jackson A.P."/>
            <person name="Berry A."/>
            <person name="Aslett M."/>
            <person name="Allison H.C."/>
            <person name="Burton P."/>
            <person name="Vavrova-Anderson J."/>
            <person name="Brown R."/>
            <person name="Browne H."/>
            <person name="Corton N."/>
            <person name="Hauser H."/>
            <person name="Gamble J."/>
            <person name="Gilderthorp R."/>
            <person name="Marcello L."/>
            <person name="McQuillan J."/>
            <person name="Otto T.D."/>
            <person name="Quail M.A."/>
            <person name="Sanders M.J."/>
            <person name="van Tonder A."/>
            <person name="Ginger M.L."/>
            <person name="Field M.C."/>
            <person name="Barry J.D."/>
            <person name="Hertz-Fowler C."/>
            <person name="Berriman M."/>
        </authorList>
    </citation>
    <scope>NUCLEOTIDE SEQUENCE</scope>
    <source>
        <strain evidence="2">Y486</strain>
    </source>
</reference>
<keyword evidence="1" id="KW-0812">Transmembrane</keyword>
<gene>
    <name evidence="2" type="ORF">TVY486_1110840</name>
</gene>
<keyword evidence="1" id="KW-1133">Transmembrane helix</keyword>
<feature type="transmembrane region" description="Helical" evidence="1">
    <location>
        <begin position="84"/>
        <end position="102"/>
    </location>
</feature>
<proteinExistence type="predicted"/>
<dbReference type="PANTHER" id="PTHR40736">
    <property type="match status" value="1"/>
</dbReference>
<protein>
    <submittedName>
        <fullName evidence="2">Uncharacterized protein</fullName>
    </submittedName>
</protein>
<dbReference type="PANTHER" id="PTHR40736:SF1">
    <property type="match status" value="1"/>
</dbReference>
<keyword evidence="1" id="KW-0472">Membrane</keyword>
<dbReference type="EMBL" id="HE573027">
    <property type="protein sequence ID" value="CCC53600.1"/>
    <property type="molecule type" value="Genomic_DNA"/>
</dbReference>
<name>G0UCP0_TRYVY</name>